<name>A0ACA9MZ90_9GLOM</name>
<keyword evidence="2" id="KW-1185">Reference proteome</keyword>
<proteinExistence type="predicted"/>
<sequence length="368" mass="43632">MSSELEHQDLILVEATPEQARMTNRNSYMSWGYPMLTIDEYIKLEEILANIEFASENLKVWILTSRKYISSSDTEPIIFSQCETYKRKALITLSSGQIQEEICYCITALFTPPQYRHKGYASKVIELLNDKFKFEYKSKFSYLYSEIGPNFYTRLGWKPFSHKEIRFNVDNKYLAPLENSELIIAINNSNLENVVNKDCELIKNDHKKLNKKSIVILPTKPAFDWLFQKTKLYSKFITDDKDSRLFGAIILNKNNNSSNENFNDELLTNFIIWNHDFKDNRLFIIRFRSDSPYKTRLLIQQAMQEASKFQLKQIILWNPDLNLFNISKSLNIFDGEVYERTESLPYLKWYEDDDDNVDWVLIEKYSWI</sequence>
<comment type="caution">
    <text evidence="1">The sequence shown here is derived from an EMBL/GenBank/DDBJ whole genome shotgun (WGS) entry which is preliminary data.</text>
</comment>
<accession>A0ACA9MZ90</accession>
<evidence type="ECO:0000313" key="1">
    <source>
        <dbReference type="EMBL" id="CAG8623070.1"/>
    </source>
</evidence>
<evidence type="ECO:0000313" key="2">
    <source>
        <dbReference type="Proteomes" id="UP000789366"/>
    </source>
</evidence>
<protein>
    <submittedName>
        <fullName evidence="1">5595_t:CDS:1</fullName>
    </submittedName>
</protein>
<gene>
    <name evidence="1" type="ORF">SPELUC_LOCUS7939</name>
</gene>
<dbReference type="EMBL" id="CAJVPW010011195">
    <property type="protein sequence ID" value="CAG8623070.1"/>
    <property type="molecule type" value="Genomic_DNA"/>
</dbReference>
<dbReference type="Proteomes" id="UP000789366">
    <property type="component" value="Unassembled WGS sequence"/>
</dbReference>
<organism evidence="1 2">
    <name type="scientific">Cetraspora pellucida</name>
    <dbReference type="NCBI Taxonomy" id="1433469"/>
    <lineage>
        <taxon>Eukaryota</taxon>
        <taxon>Fungi</taxon>
        <taxon>Fungi incertae sedis</taxon>
        <taxon>Mucoromycota</taxon>
        <taxon>Glomeromycotina</taxon>
        <taxon>Glomeromycetes</taxon>
        <taxon>Diversisporales</taxon>
        <taxon>Gigasporaceae</taxon>
        <taxon>Cetraspora</taxon>
    </lineage>
</organism>
<reference evidence="1" key="1">
    <citation type="submission" date="2021-06" db="EMBL/GenBank/DDBJ databases">
        <authorList>
            <person name="Kallberg Y."/>
            <person name="Tangrot J."/>
            <person name="Rosling A."/>
        </authorList>
    </citation>
    <scope>NUCLEOTIDE SEQUENCE</scope>
    <source>
        <strain evidence="1">28 12/20/2015</strain>
    </source>
</reference>